<dbReference type="GO" id="GO:0017004">
    <property type="term" value="P:cytochrome complex assembly"/>
    <property type="evidence" value="ECO:0007669"/>
    <property type="project" value="UniProtKB-KW"/>
</dbReference>
<dbReference type="CDD" id="cd02966">
    <property type="entry name" value="TlpA_like_family"/>
    <property type="match status" value="1"/>
</dbReference>
<dbReference type="GO" id="GO:0030313">
    <property type="term" value="C:cell envelope"/>
    <property type="evidence" value="ECO:0007669"/>
    <property type="project" value="UniProtKB-SubCell"/>
</dbReference>
<dbReference type="RefSeq" id="WP_172805231.1">
    <property type="nucleotide sequence ID" value="NZ_LT838813.1"/>
</dbReference>
<dbReference type="Pfam" id="PF00578">
    <property type="entry name" value="AhpC-TSA"/>
    <property type="match status" value="1"/>
</dbReference>
<dbReference type="PANTHER" id="PTHR42852">
    <property type="entry name" value="THIOL:DISULFIDE INTERCHANGE PROTEIN DSBE"/>
    <property type="match status" value="1"/>
</dbReference>
<evidence type="ECO:0000259" key="5">
    <source>
        <dbReference type="PROSITE" id="PS51352"/>
    </source>
</evidence>
<protein>
    <submittedName>
        <fullName evidence="6">Thioredoxin-like</fullName>
    </submittedName>
</protein>
<evidence type="ECO:0000313" key="7">
    <source>
        <dbReference type="Proteomes" id="UP000192333"/>
    </source>
</evidence>
<keyword evidence="7" id="KW-1185">Reference proteome</keyword>
<keyword evidence="4" id="KW-0676">Redox-active center</keyword>
<dbReference type="Gene3D" id="3.40.30.10">
    <property type="entry name" value="Glutaredoxin"/>
    <property type="match status" value="1"/>
</dbReference>
<keyword evidence="2" id="KW-0201">Cytochrome c-type biogenesis</keyword>
<feature type="domain" description="Thioredoxin" evidence="5">
    <location>
        <begin position="67"/>
        <end position="238"/>
    </location>
</feature>
<proteinExistence type="predicted"/>
<name>A0A1W2H7A1_9BACT</name>
<dbReference type="InterPro" id="IPR013766">
    <property type="entry name" value="Thioredoxin_domain"/>
</dbReference>
<dbReference type="GO" id="GO:0016491">
    <property type="term" value="F:oxidoreductase activity"/>
    <property type="evidence" value="ECO:0007669"/>
    <property type="project" value="InterPro"/>
</dbReference>
<dbReference type="InterPro" id="IPR000866">
    <property type="entry name" value="AhpC/TSA"/>
</dbReference>
<gene>
    <name evidence="6" type="ORF">SAMN00777080_3431</name>
</gene>
<dbReference type="STRING" id="758820.SAMN00777080_3431"/>
<dbReference type="EMBL" id="LT838813">
    <property type="protein sequence ID" value="SMD44797.1"/>
    <property type="molecule type" value="Genomic_DNA"/>
</dbReference>
<reference evidence="7" key="1">
    <citation type="submission" date="2017-04" db="EMBL/GenBank/DDBJ databases">
        <authorList>
            <person name="Varghese N."/>
            <person name="Submissions S."/>
        </authorList>
    </citation>
    <scope>NUCLEOTIDE SEQUENCE [LARGE SCALE GENOMIC DNA]</scope>
    <source>
        <strain evidence="7">DSM 16537</strain>
    </source>
</reference>
<dbReference type="InterPro" id="IPR050553">
    <property type="entry name" value="Thioredoxin_ResA/DsbE_sf"/>
</dbReference>
<dbReference type="GO" id="GO:0016209">
    <property type="term" value="F:antioxidant activity"/>
    <property type="evidence" value="ECO:0007669"/>
    <property type="project" value="InterPro"/>
</dbReference>
<dbReference type="SUPFAM" id="SSF52833">
    <property type="entry name" value="Thioredoxin-like"/>
    <property type="match status" value="1"/>
</dbReference>
<organism evidence="6 7">
    <name type="scientific">Aquiflexum balticum DSM 16537</name>
    <dbReference type="NCBI Taxonomy" id="758820"/>
    <lineage>
        <taxon>Bacteria</taxon>
        <taxon>Pseudomonadati</taxon>
        <taxon>Bacteroidota</taxon>
        <taxon>Cytophagia</taxon>
        <taxon>Cytophagales</taxon>
        <taxon>Cyclobacteriaceae</taxon>
        <taxon>Aquiflexum</taxon>
    </lineage>
</organism>
<accession>A0A1W2H7A1</accession>
<evidence type="ECO:0000256" key="1">
    <source>
        <dbReference type="ARBA" id="ARBA00004196"/>
    </source>
</evidence>
<keyword evidence="3" id="KW-1015">Disulfide bond</keyword>
<evidence type="ECO:0000256" key="2">
    <source>
        <dbReference type="ARBA" id="ARBA00022748"/>
    </source>
</evidence>
<sequence length="499" mass="56151">MINIKEAFPNHFPPSHRQETKSHSSTPPSWSLYLLKSRISLLGSRFSHLGSCFLSLGSIRPLLISLFLLLAPKVAFTQTPATPVGAILPLSVGDKFDYPVLEHALYSESGRLDLAKYRGKLVILDFWATWCAGCVASFPKNNELLKTYKDRLALVAVTYEPKEKIVPYLEKLKAKKGWELSMDFVAANSSLAEIFPHQSLPHYVWIAPDGKVAAITVGSSVNGENIDKLLAEGDISLKVKQDNNLRLNKAELFLTRNEQYGKKPILHQSALTSFIDRLSTEYVLEEPSEAGIGRILTVNQSLATLCLTAFGEGDNKKYFGGSRLILDVREPELIIPGPHHSGELYEEWLKSNAYCYELLYPQQHEPARYTYMQEDLKRFFPQYIFEVETREMEVWKIILTDPKGGFEAKSDQALRFEFTGQGGIIQNIMLNGLVGYLNMYFMHDSAYPVVDATGISVPVTLELDANMTDPDEVAASLRTYGLDMVRSRMPIEVLVIRDK</sequence>
<dbReference type="AlphaFoldDB" id="A0A1W2H7A1"/>
<evidence type="ECO:0000256" key="4">
    <source>
        <dbReference type="ARBA" id="ARBA00023284"/>
    </source>
</evidence>
<dbReference type="InterPro" id="IPR036249">
    <property type="entry name" value="Thioredoxin-like_sf"/>
</dbReference>
<dbReference type="PROSITE" id="PS51352">
    <property type="entry name" value="THIOREDOXIN_2"/>
    <property type="match status" value="1"/>
</dbReference>
<dbReference type="PANTHER" id="PTHR42852:SF6">
    <property type="entry name" value="THIOL:DISULFIDE INTERCHANGE PROTEIN DSBE"/>
    <property type="match status" value="1"/>
</dbReference>
<evidence type="ECO:0000256" key="3">
    <source>
        <dbReference type="ARBA" id="ARBA00023157"/>
    </source>
</evidence>
<comment type="subcellular location">
    <subcellularLocation>
        <location evidence="1">Cell envelope</location>
    </subcellularLocation>
</comment>
<dbReference type="Proteomes" id="UP000192333">
    <property type="component" value="Chromosome I"/>
</dbReference>
<evidence type="ECO:0000313" key="6">
    <source>
        <dbReference type="EMBL" id="SMD44797.1"/>
    </source>
</evidence>